<dbReference type="RefSeq" id="WP_168629408.1">
    <property type="nucleotide sequence ID" value="NZ_BONL01000012.1"/>
</dbReference>
<keyword evidence="4" id="KW-1185">Reference proteome</keyword>
<comment type="caution">
    <text evidence="3">The sequence shown here is derived from an EMBL/GenBank/DDBJ whole genome shotgun (WGS) entry which is preliminary data.</text>
</comment>
<evidence type="ECO:0000313" key="3">
    <source>
        <dbReference type="EMBL" id="NKY22311.1"/>
    </source>
</evidence>
<feature type="transmembrane region" description="Helical" evidence="2">
    <location>
        <begin position="35"/>
        <end position="56"/>
    </location>
</feature>
<reference evidence="3 4" key="1">
    <citation type="submission" date="2020-04" db="EMBL/GenBank/DDBJ databases">
        <title>MicrobeNet Type strains.</title>
        <authorList>
            <person name="Nicholson A.C."/>
        </authorList>
    </citation>
    <scope>NUCLEOTIDE SEQUENCE [LARGE SCALE GENOMIC DNA]</scope>
    <source>
        <strain evidence="3 4">ATCC BAA-788</strain>
    </source>
</reference>
<gene>
    <name evidence="3" type="ORF">HGA03_06480</name>
</gene>
<keyword evidence="2" id="KW-0812">Transmembrane</keyword>
<keyword evidence="2" id="KW-1133">Transmembrane helix</keyword>
<name>A0A7X6KU24_9CELL</name>
<feature type="region of interest" description="Disordered" evidence="1">
    <location>
        <begin position="1"/>
        <end position="26"/>
    </location>
</feature>
<dbReference type="Proteomes" id="UP000581206">
    <property type="component" value="Unassembled WGS sequence"/>
</dbReference>
<feature type="compositionally biased region" description="Pro residues" evidence="1">
    <location>
        <begin position="16"/>
        <end position="25"/>
    </location>
</feature>
<organism evidence="3 4">
    <name type="scientific">Cellulomonas denverensis</name>
    <dbReference type="NCBI Taxonomy" id="264297"/>
    <lineage>
        <taxon>Bacteria</taxon>
        <taxon>Bacillati</taxon>
        <taxon>Actinomycetota</taxon>
        <taxon>Actinomycetes</taxon>
        <taxon>Micrococcales</taxon>
        <taxon>Cellulomonadaceae</taxon>
        <taxon>Cellulomonas</taxon>
    </lineage>
</organism>
<keyword evidence="2" id="KW-0472">Membrane</keyword>
<evidence type="ECO:0000256" key="1">
    <source>
        <dbReference type="SAM" id="MobiDB-lite"/>
    </source>
</evidence>
<evidence type="ECO:0000313" key="4">
    <source>
        <dbReference type="Proteomes" id="UP000581206"/>
    </source>
</evidence>
<protein>
    <submittedName>
        <fullName evidence="3">Uncharacterized protein</fullName>
    </submittedName>
</protein>
<dbReference type="AlphaFoldDB" id="A0A7X6KU24"/>
<sequence>MFDGEWSAWGSRPTEPIEPAPPPRPNTGFRWSEDWPVVAGMAVAVFGIVLALLFGGGDPIVARPWRG</sequence>
<proteinExistence type="predicted"/>
<dbReference type="EMBL" id="JAAXOX010000002">
    <property type="protein sequence ID" value="NKY22311.1"/>
    <property type="molecule type" value="Genomic_DNA"/>
</dbReference>
<accession>A0A7X6KU24</accession>
<evidence type="ECO:0000256" key="2">
    <source>
        <dbReference type="SAM" id="Phobius"/>
    </source>
</evidence>